<evidence type="ECO:0000313" key="3">
    <source>
        <dbReference type="Proteomes" id="UP000277204"/>
    </source>
</evidence>
<organism evidence="2 3">
    <name type="scientific">Schistosoma margrebowiei</name>
    <dbReference type="NCBI Taxonomy" id="48269"/>
    <lineage>
        <taxon>Eukaryota</taxon>
        <taxon>Metazoa</taxon>
        <taxon>Spiralia</taxon>
        <taxon>Lophotrochozoa</taxon>
        <taxon>Platyhelminthes</taxon>
        <taxon>Trematoda</taxon>
        <taxon>Digenea</taxon>
        <taxon>Strigeidida</taxon>
        <taxon>Schistosomatoidea</taxon>
        <taxon>Schistosomatidae</taxon>
        <taxon>Schistosoma</taxon>
    </lineage>
</organism>
<proteinExistence type="predicted"/>
<feature type="transmembrane region" description="Helical" evidence="1">
    <location>
        <begin position="12"/>
        <end position="35"/>
    </location>
</feature>
<protein>
    <submittedName>
        <fullName evidence="2">Uncharacterized protein</fullName>
    </submittedName>
</protein>
<evidence type="ECO:0000313" key="2">
    <source>
        <dbReference type="EMBL" id="VDO49090.1"/>
    </source>
</evidence>
<name>A0A3P7VLX9_9TREM</name>
<gene>
    <name evidence="2" type="ORF">SMRZ_LOCUS728</name>
</gene>
<dbReference type="Proteomes" id="UP000277204">
    <property type="component" value="Unassembled WGS sequence"/>
</dbReference>
<keyword evidence="1" id="KW-0472">Membrane</keyword>
<accession>A0A3P7VLX9</accession>
<keyword evidence="1" id="KW-1133">Transmembrane helix</keyword>
<dbReference type="AlphaFoldDB" id="A0A3P7VLX9"/>
<dbReference type="EMBL" id="UZAI01000140">
    <property type="protein sequence ID" value="VDO49090.1"/>
    <property type="molecule type" value="Genomic_DNA"/>
</dbReference>
<keyword evidence="1" id="KW-0812">Transmembrane</keyword>
<sequence>MQCSFQCLIHLYLIIILILILLLIIMIMGVLFFAVRSSNSNVCNVYLQLNEIMIYILCAVKIV</sequence>
<keyword evidence="3" id="KW-1185">Reference proteome</keyword>
<evidence type="ECO:0000256" key="1">
    <source>
        <dbReference type="SAM" id="Phobius"/>
    </source>
</evidence>
<reference evidence="2 3" key="1">
    <citation type="submission" date="2018-11" db="EMBL/GenBank/DDBJ databases">
        <authorList>
            <consortium name="Pathogen Informatics"/>
        </authorList>
    </citation>
    <scope>NUCLEOTIDE SEQUENCE [LARGE SCALE GENOMIC DNA]</scope>
    <source>
        <strain evidence="2 3">Zambia</strain>
    </source>
</reference>